<protein>
    <submittedName>
        <fullName evidence="2">EH signature domain-containing protein</fullName>
    </submittedName>
</protein>
<comment type="caution">
    <text evidence="2">The sequence shown here is derived from an EMBL/GenBank/DDBJ whole genome shotgun (WGS) entry which is preliminary data.</text>
</comment>
<feature type="domain" description="Zorya protein ZorC EH" evidence="1">
    <location>
        <begin position="37"/>
        <end position="422"/>
    </location>
</feature>
<name>A0ABT2ZH69_9RHOB</name>
<proteinExistence type="predicted"/>
<dbReference type="EMBL" id="JAOWKY010000006">
    <property type="protein sequence ID" value="MCV2870393.1"/>
    <property type="molecule type" value="Genomic_DNA"/>
</dbReference>
<organism evidence="2 3">
    <name type="scientific">Albidovulum marisflavi</name>
    <dbReference type="NCBI Taxonomy" id="2984159"/>
    <lineage>
        <taxon>Bacteria</taxon>
        <taxon>Pseudomonadati</taxon>
        <taxon>Pseudomonadota</taxon>
        <taxon>Alphaproteobacteria</taxon>
        <taxon>Rhodobacterales</taxon>
        <taxon>Paracoccaceae</taxon>
        <taxon>Albidovulum</taxon>
    </lineage>
</organism>
<evidence type="ECO:0000313" key="3">
    <source>
        <dbReference type="Proteomes" id="UP001652542"/>
    </source>
</evidence>
<sequence>MKVSDVLAKSISLNSRVLPSFVELDKAVGRILHRWPDAVKEPEDRDRERLAQEMRRRIETWDWGGLKTSRVASAAVAVFDEERREREDLADVREFYYEELRQSSQTSFLTSMLWVYVGSFDPKSEATASLGAVLRHRRDDFDERARRLISALPDLLDPASAVTNLASVMYESDDPFGKLKSLGIRAPHGPGLTRHAHVEFVRKIGPHLKRADEREQLLRWLVPQGGNALEAGAGLAVEALLRVWVNETPSDAVRSDLSEAIISAYNDPRTHSGGIWSGFDPDLRAVLLRWLTKEDMLFFCDMVTATQGSHMWPLRRDFWLRLYEDGRIDEAWVAFGRDALHYAKRRLSRSDTTNLNRRFGRQLDRGGSTSLLIMRIGNKIVVDGCHNYRTHIFNRDDPKAPKLYGSQYYCDDIMRYSRNAKSHSSIPVWRDWVMRHV</sequence>
<reference evidence="2 3" key="1">
    <citation type="submission" date="2022-10" db="EMBL/GenBank/DDBJ databases">
        <title>Defluviimonas sp. nov., isolated from ocean surface water.</title>
        <authorList>
            <person name="He W."/>
            <person name="Wang L."/>
            <person name="Zhang D.-F."/>
        </authorList>
    </citation>
    <scope>NUCLEOTIDE SEQUENCE [LARGE SCALE GENOMIC DNA]</scope>
    <source>
        <strain evidence="2 3">WL0002</strain>
    </source>
</reference>
<keyword evidence="3" id="KW-1185">Reference proteome</keyword>
<dbReference type="InterPro" id="IPR028943">
    <property type="entry name" value="ZorC_EH_Signature_dom"/>
</dbReference>
<evidence type="ECO:0000313" key="2">
    <source>
        <dbReference type="EMBL" id="MCV2870393.1"/>
    </source>
</evidence>
<dbReference type="RefSeq" id="WP_263736073.1">
    <property type="nucleotide sequence ID" value="NZ_JAOWKY010000006.1"/>
</dbReference>
<accession>A0ABT2ZH69</accession>
<gene>
    <name evidence="2" type="ORF">OEW28_17400</name>
</gene>
<evidence type="ECO:0000259" key="1">
    <source>
        <dbReference type="Pfam" id="PF15611"/>
    </source>
</evidence>
<dbReference type="Pfam" id="PF15611">
    <property type="entry name" value="EH_Signature"/>
    <property type="match status" value="1"/>
</dbReference>
<dbReference type="Proteomes" id="UP001652542">
    <property type="component" value="Unassembled WGS sequence"/>
</dbReference>